<proteinExistence type="predicted"/>
<accession>A0A090Q5B3</accession>
<evidence type="ECO:0000313" key="2">
    <source>
        <dbReference type="Proteomes" id="UP000029221"/>
    </source>
</evidence>
<dbReference type="PANTHER" id="PTHR11014:SF63">
    <property type="entry name" value="METALLOPEPTIDASE, PUTATIVE (AFU_ORTHOLOGUE AFUA_6G09600)-RELATED"/>
    <property type="match status" value="1"/>
</dbReference>
<dbReference type="PANTHER" id="PTHR11014">
    <property type="entry name" value="PEPTIDASE M20 FAMILY MEMBER"/>
    <property type="match status" value="1"/>
</dbReference>
<keyword evidence="2" id="KW-1185">Reference proteome</keyword>
<dbReference type="Proteomes" id="UP000029221">
    <property type="component" value="Unassembled WGS sequence"/>
</dbReference>
<dbReference type="AlphaFoldDB" id="A0A090Q5B3"/>
<dbReference type="eggNOG" id="COG1473">
    <property type="taxonomic scope" value="Bacteria"/>
</dbReference>
<gene>
    <name evidence="1" type="ORF">JCM19294_1227</name>
</gene>
<protein>
    <submittedName>
        <fullName evidence="1">N-acyl-L-amino acid amidohydrolase</fullName>
        <ecNumber evidence="1">3.5.1.14</ecNumber>
    </submittedName>
</protein>
<dbReference type="SUPFAM" id="SSF53187">
    <property type="entry name" value="Zn-dependent exopeptidases"/>
    <property type="match status" value="1"/>
</dbReference>
<keyword evidence="1" id="KW-0378">Hydrolase</keyword>
<comment type="caution">
    <text evidence="1">The sequence shown here is derived from an EMBL/GenBank/DDBJ whole genome shotgun (WGS) entry which is preliminary data.</text>
</comment>
<dbReference type="EC" id="3.5.1.14" evidence="1"/>
<dbReference type="EMBL" id="BBML01000003">
    <property type="protein sequence ID" value="GAK96918.1"/>
    <property type="molecule type" value="Genomic_DNA"/>
</dbReference>
<reference evidence="1" key="1">
    <citation type="journal article" date="2014" name="Genome Announc.">
        <title>Draft Genome Sequences of Marine Flavobacterium Nonlabens Strains NR17, NR24, NR27, NR32, NR33, and Ara13.</title>
        <authorList>
            <person name="Nakanishi M."/>
            <person name="Meirelles P."/>
            <person name="Suzuki R."/>
            <person name="Takatani N."/>
            <person name="Mino S."/>
            <person name="Suda W."/>
            <person name="Oshima K."/>
            <person name="Hattori M."/>
            <person name="Ohkuma M."/>
            <person name="Hosokawa M."/>
            <person name="Miyashita K."/>
            <person name="Thompson F.L."/>
            <person name="Niwa A."/>
            <person name="Sawabe T."/>
            <person name="Sawabe T."/>
        </authorList>
    </citation>
    <scope>NUCLEOTIDE SEQUENCE [LARGE SCALE GENOMIC DNA]</scope>
    <source>
        <strain evidence="1">JCM 19294</strain>
    </source>
</reference>
<dbReference type="GO" id="GO:0004046">
    <property type="term" value="F:aminoacylase activity"/>
    <property type="evidence" value="ECO:0007669"/>
    <property type="project" value="UniProtKB-EC"/>
</dbReference>
<sequence>MLFEDMTTSSQDMFNELVEIRRDLHQYPELAGNEKRTATLVADYLKELQLEVHENIGGYGVVGILDTGKPGKKIAWRATLTHLLPSLKMIQ</sequence>
<name>A0A090Q5B3_9FLAO</name>
<dbReference type="InterPro" id="IPR017439">
    <property type="entry name" value="Amidohydrolase"/>
</dbReference>
<evidence type="ECO:0000313" key="1">
    <source>
        <dbReference type="EMBL" id="GAK96918.1"/>
    </source>
</evidence>
<dbReference type="Gene3D" id="3.40.630.10">
    <property type="entry name" value="Zn peptidases"/>
    <property type="match status" value="1"/>
</dbReference>
<organism evidence="1 2">
    <name type="scientific">Nonlabens tegetincola</name>
    <dbReference type="NCBI Taxonomy" id="323273"/>
    <lineage>
        <taxon>Bacteria</taxon>
        <taxon>Pseudomonadati</taxon>
        <taxon>Bacteroidota</taxon>
        <taxon>Flavobacteriia</taxon>
        <taxon>Flavobacteriales</taxon>
        <taxon>Flavobacteriaceae</taxon>
        <taxon>Nonlabens</taxon>
    </lineage>
</organism>